<dbReference type="Pfam" id="PF19285">
    <property type="entry name" value="NmU-R2_C_term"/>
    <property type="match status" value="1"/>
</dbReference>
<keyword evidence="2" id="KW-0732">Signal</keyword>
<evidence type="ECO:0000313" key="5">
    <source>
        <dbReference type="Proteomes" id="UP000028990"/>
    </source>
</evidence>
<evidence type="ECO:0000256" key="1">
    <source>
        <dbReference type="SAM" id="MobiDB-lite"/>
    </source>
</evidence>
<feature type="region of interest" description="Disordered" evidence="1">
    <location>
        <begin position="133"/>
        <end position="176"/>
    </location>
</feature>
<feature type="signal peptide" evidence="2">
    <location>
        <begin position="1"/>
        <end position="21"/>
    </location>
</feature>
<keyword evidence="4" id="KW-0675">Receptor</keyword>
<dbReference type="SUPFAM" id="SSF81321">
    <property type="entry name" value="Family A G protein-coupled receptor-like"/>
    <property type="match status" value="1"/>
</dbReference>
<feature type="domain" description="Neuromedin-U receptor 2 C-terminal" evidence="3">
    <location>
        <begin position="64"/>
        <end position="130"/>
    </location>
</feature>
<dbReference type="EMBL" id="KN123144">
    <property type="protein sequence ID" value="KFO26575.1"/>
    <property type="molecule type" value="Genomic_DNA"/>
</dbReference>
<feature type="chain" id="PRO_5001872912" evidence="2">
    <location>
        <begin position="22"/>
        <end position="176"/>
    </location>
</feature>
<dbReference type="InterPro" id="IPR045561">
    <property type="entry name" value="NMU-R2_C"/>
</dbReference>
<dbReference type="AlphaFoldDB" id="A0A091D8J1"/>
<keyword evidence="5" id="KW-1185">Reference proteome</keyword>
<reference evidence="4 5" key="1">
    <citation type="submission" date="2013-11" db="EMBL/GenBank/DDBJ databases">
        <title>The Damaraland mole rat (Fukomys damarensis) genome and evolution of African mole rats.</title>
        <authorList>
            <person name="Gladyshev V.N."/>
            <person name="Fang X."/>
        </authorList>
    </citation>
    <scope>NUCLEOTIDE SEQUENCE [LARGE SCALE GENOMIC DNA]</scope>
    <source>
        <tissue evidence="4">Liver</tissue>
    </source>
</reference>
<gene>
    <name evidence="4" type="ORF">H920_11974</name>
</gene>
<evidence type="ECO:0000259" key="3">
    <source>
        <dbReference type="Pfam" id="PF19285"/>
    </source>
</evidence>
<accession>A0A091D8J1</accession>
<name>A0A091D8J1_FUKDA</name>
<proteinExistence type="predicted"/>
<protein>
    <submittedName>
        <fullName evidence="4">Neuromedin-U receptor 2</fullName>
    </submittedName>
</protein>
<dbReference type="Proteomes" id="UP000028990">
    <property type="component" value="Unassembled WGS sequence"/>
</dbReference>
<organism evidence="4 5">
    <name type="scientific">Fukomys damarensis</name>
    <name type="common">Damaraland mole rat</name>
    <name type="synonym">Cryptomys damarensis</name>
    <dbReference type="NCBI Taxonomy" id="885580"/>
    <lineage>
        <taxon>Eukaryota</taxon>
        <taxon>Metazoa</taxon>
        <taxon>Chordata</taxon>
        <taxon>Craniata</taxon>
        <taxon>Vertebrata</taxon>
        <taxon>Euteleostomi</taxon>
        <taxon>Mammalia</taxon>
        <taxon>Eutheria</taxon>
        <taxon>Euarchontoglires</taxon>
        <taxon>Glires</taxon>
        <taxon>Rodentia</taxon>
        <taxon>Hystricomorpha</taxon>
        <taxon>Bathyergidae</taxon>
        <taxon>Fukomys</taxon>
    </lineage>
</organism>
<evidence type="ECO:0000256" key="2">
    <source>
        <dbReference type="SAM" id="SignalP"/>
    </source>
</evidence>
<dbReference type="Gene3D" id="1.20.1070.10">
    <property type="entry name" value="Rhodopsin 7-helix transmembrane proteins"/>
    <property type="match status" value="1"/>
</dbReference>
<sequence>MNIMRLVILLSWALTEPPAFTNCVRLSSRSPLPAFSDVPSNPRVPGVFFYLSSAVNPVIYNLLSRRFQAAFRNVISLPCQSCCPQGHSRGPPAQRNIILTECHLEELSEEPGPQFPGQSSVCSAPLSTALCTEQAPRKRPSRWQGPNSSLPPACSLVPKDDEPGEAQGPSGGQFPL</sequence>
<evidence type="ECO:0000313" key="4">
    <source>
        <dbReference type="EMBL" id="KFO26575.1"/>
    </source>
</evidence>